<keyword evidence="2" id="KW-0813">Transport</keyword>
<accession>F4BT08</accession>
<dbReference type="InParanoid" id="F4BT08"/>
<dbReference type="STRING" id="990316.MCON_1461"/>
<sequence>MWIFEYRELIKILTISDLKVKYQSSVLGFAWSLLNPLLMMLVLYLVFSNVFNANQDNFALYLLIGIVSWRFMAIGSSAAMGAIVGKPSLVNKIYIPRQVLVTSVVLSNLISSILEFLVLVPLLIILGAGISPYILLFPFIHMIYFLIVYGISLILAALYVYYRDLNQIWDVLIQIGFFLSPIVYPLSTVPPKYLDYYMLNPMTALIQMYRDVLLYHQLPAPQDVAVTIAAGLFIMVVGTLVFKKLERRFAEEI</sequence>
<feature type="transmembrane region" description="Helical" evidence="8">
    <location>
        <begin position="105"/>
        <end position="130"/>
    </location>
</feature>
<keyword evidence="11" id="KW-1185">Reference proteome</keyword>
<evidence type="ECO:0000313" key="11">
    <source>
        <dbReference type="Proteomes" id="UP000007807"/>
    </source>
</evidence>
<dbReference type="AlphaFoldDB" id="F4BT08"/>
<dbReference type="InterPro" id="IPR047817">
    <property type="entry name" value="ABC2_TM_bact-type"/>
</dbReference>
<evidence type="ECO:0000256" key="3">
    <source>
        <dbReference type="ARBA" id="ARBA00022475"/>
    </source>
</evidence>
<feature type="domain" description="ABC transmembrane type-2" evidence="9">
    <location>
        <begin position="27"/>
        <end position="245"/>
    </location>
</feature>
<protein>
    <submittedName>
        <fullName evidence="10">ABC-2 type transporter</fullName>
    </submittedName>
</protein>
<evidence type="ECO:0000256" key="1">
    <source>
        <dbReference type="ARBA" id="ARBA00004429"/>
    </source>
</evidence>
<dbReference type="Pfam" id="PF01061">
    <property type="entry name" value="ABC2_membrane"/>
    <property type="match status" value="1"/>
</dbReference>
<dbReference type="GeneID" id="10461048"/>
<dbReference type="RefSeq" id="WP_013719163.1">
    <property type="nucleotide sequence ID" value="NC_015416.1"/>
</dbReference>
<evidence type="ECO:0000313" key="10">
    <source>
        <dbReference type="EMBL" id="AEB68118.1"/>
    </source>
</evidence>
<keyword evidence="4" id="KW-0997">Cell inner membrane</keyword>
<dbReference type="EMBL" id="CP002565">
    <property type="protein sequence ID" value="AEB68118.1"/>
    <property type="molecule type" value="Genomic_DNA"/>
</dbReference>
<dbReference type="PANTHER" id="PTHR30413:SF8">
    <property type="entry name" value="TRANSPORT PERMEASE PROTEIN"/>
    <property type="match status" value="1"/>
</dbReference>
<dbReference type="PANTHER" id="PTHR30413">
    <property type="entry name" value="INNER MEMBRANE TRANSPORT PERMEASE"/>
    <property type="match status" value="1"/>
</dbReference>
<name>F4BT08_METSG</name>
<dbReference type="PRINTS" id="PR00164">
    <property type="entry name" value="ABC2TRNSPORT"/>
</dbReference>
<dbReference type="OrthoDB" id="74139at2157"/>
<dbReference type="GO" id="GO:0015920">
    <property type="term" value="P:lipopolysaccharide transport"/>
    <property type="evidence" value="ECO:0007669"/>
    <property type="project" value="TreeGrafter"/>
</dbReference>
<organism evidence="10 11">
    <name type="scientific">Methanothrix soehngenii (strain ATCC 5969 / DSM 3671 / JCM 10134 / NBRC 103675 / OCM 69 / GP-6)</name>
    <name type="common">Methanosaeta concilii</name>
    <dbReference type="NCBI Taxonomy" id="990316"/>
    <lineage>
        <taxon>Archaea</taxon>
        <taxon>Methanobacteriati</taxon>
        <taxon>Methanobacteriota</taxon>
        <taxon>Stenosarchaea group</taxon>
        <taxon>Methanomicrobia</taxon>
        <taxon>Methanotrichales</taxon>
        <taxon>Methanotrichaceae</taxon>
        <taxon>Methanothrix</taxon>
    </lineage>
</organism>
<dbReference type="Proteomes" id="UP000007807">
    <property type="component" value="Chromosome"/>
</dbReference>
<proteinExistence type="predicted"/>
<feature type="transmembrane region" description="Helical" evidence="8">
    <location>
        <begin position="136"/>
        <end position="161"/>
    </location>
</feature>
<keyword evidence="3" id="KW-1003">Cell membrane</keyword>
<evidence type="ECO:0000256" key="2">
    <source>
        <dbReference type="ARBA" id="ARBA00022448"/>
    </source>
</evidence>
<evidence type="ECO:0000256" key="6">
    <source>
        <dbReference type="ARBA" id="ARBA00022989"/>
    </source>
</evidence>
<dbReference type="PROSITE" id="PS51012">
    <property type="entry name" value="ABC_TM2"/>
    <property type="match status" value="1"/>
</dbReference>
<feature type="transmembrane region" description="Helical" evidence="8">
    <location>
        <begin position="224"/>
        <end position="242"/>
    </location>
</feature>
<dbReference type="KEGG" id="mcj:MCON_1461"/>
<dbReference type="HOGENOM" id="CLU_060703_2_0_2"/>
<feature type="transmembrane region" description="Helical" evidence="8">
    <location>
        <begin position="26"/>
        <end position="47"/>
    </location>
</feature>
<evidence type="ECO:0000259" key="9">
    <source>
        <dbReference type="PROSITE" id="PS51012"/>
    </source>
</evidence>
<keyword evidence="6 8" id="KW-1133">Transmembrane helix</keyword>
<feature type="transmembrane region" description="Helical" evidence="8">
    <location>
        <begin position="59"/>
        <end position="84"/>
    </location>
</feature>
<feature type="transmembrane region" description="Helical" evidence="8">
    <location>
        <begin position="168"/>
        <end position="187"/>
    </location>
</feature>
<reference evidence="10 11" key="1">
    <citation type="journal article" date="2011" name="J. Bacteriol.">
        <title>Complete genome sequence of Methanosaeta concilii, a specialist in aceticlastic methanogenesis.</title>
        <authorList>
            <person name="Barber R.D."/>
            <person name="Zhang L."/>
            <person name="Harnack M."/>
            <person name="Olson M.V."/>
            <person name="Kaul R."/>
            <person name="Ingram-Smith C."/>
            <person name="Smith K.S."/>
        </authorList>
    </citation>
    <scope>NUCLEOTIDE SEQUENCE [LARGE SCALE GENOMIC DNA]</scope>
    <source>
        <strain evidence="11">ATCC 5969 / DSM 3671 / JCM 10134 / NBRC 103675 / OCM 69 / GP-6</strain>
    </source>
</reference>
<keyword evidence="7 8" id="KW-0472">Membrane</keyword>
<evidence type="ECO:0000256" key="5">
    <source>
        <dbReference type="ARBA" id="ARBA00022692"/>
    </source>
</evidence>
<evidence type="ECO:0000256" key="7">
    <source>
        <dbReference type="ARBA" id="ARBA00023136"/>
    </source>
</evidence>
<evidence type="ECO:0000256" key="4">
    <source>
        <dbReference type="ARBA" id="ARBA00022519"/>
    </source>
</evidence>
<dbReference type="InterPro" id="IPR000412">
    <property type="entry name" value="ABC_2_transport"/>
</dbReference>
<dbReference type="GO" id="GO:0043190">
    <property type="term" value="C:ATP-binding cassette (ABC) transporter complex"/>
    <property type="evidence" value="ECO:0007669"/>
    <property type="project" value="InterPro"/>
</dbReference>
<dbReference type="InterPro" id="IPR013525">
    <property type="entry name" value="ABC2_TM"/>
</dbReference>
<keyword evidence="5 8" id="KW-0812">Transmembrane</keyword>
<evidence type="ECO:0000256" key="8">
    <source>
        <dbReference type="SAM" id="Phobius"/>
    </source>
</evidence>
<dbReference type="GO" id="GO:0140359">
    <property type="term" value="F:ABC-type transporter activity"/>
    <property type="evidence" value="ECO:0007669"/>
    <property type="project" value="InterPro"/>
</dbReference>
<gene>
    <name evidence="10" type="ordered locus">MCON_1461</name>
</gene>
<comment type="subcellular location">
    <subcellularLocation>
        <location evidence="1">Cell inner membrane</location>
        <topology evidence="1">Multi-pass membrane protein</topology>
    </subcellularLocation>
</comment>